<keyword evidence="3" id="KW-0413">Isomerase</keyword>
<dbReference type="RefSeq" id="WP_344325085.1">
    <property type="nucleotide sequence ID" value="NZ_BAAAPY010000002.1"/>
</dbReference>
<dbReference type="InterPro" id="IPR010872">
    <property type="entry name" value="MDMPI_C-term_domain"/>
</dbReference>
<evidence type="ECO:0000259" key="1">
    <source>
        <dbReference type="Pfam" id="PF07398"/>
    </source>
</evidence>
<gene>
    <name evidence="3" type="ORF">GCM10009821_09350</name>
</gene>
<protein>
    <submittedName>
        <fullName evidence="3">Maleylpyruvate isomerase family mycothiol-dependent enzyme</fullName>
    </submittedName>
</protein>
<dbReference type="InterPro" id="IPR034660">
    <property type="entry name" value="DinB/YfiT-like"/>
</dbReference>
<name>A0ABP5HIR2_9ACTN</name>
<dbReference type="EMBL" id="BAAAPY010000002">
    <property type="protein sequence ID" value="GAA2073217.1"/>
    <property type="molecule type" value="Genomic_DNA"/>
</dbReference>
<accession>A0ABP5HIR2</accession>
<dbReference type="NCBIfam" id="TIGR03083">
    <property type="entry name" value="maleylpyruvate isomerase family mycothiol-dependent enzyme"/>
    <property type="match status" value="1"/>
</dbReference>
<dbReference type="InterPro" id="IPR017517">
    <property type="entry name" value="Maleyloyr_isom"/>
</dbReference>
<evidence type="ECO:0000259" key="2">
    <source>
        <dbReference type="Pfam" id="PF11716"/>
    </source>
</evidence>
<comment type="caution">
    <text evidence="3">The sequence shown here is derived from an EMBL/GenBank/DDBJ whole genome shotgun (WGS) entry which is preliminary data.</text>
</comment>
<dbReference type="Gene3D" id="1.20.120.450">
    <property type="entry name" value="dinb family like domain"/>
    <property type="match status" value="1"/>
</dbReference>
<dbReference type="Proteomes" id="UP001501480">
    <property type="component" value="Unassembled WGS sequence"/>
</dbReference>
<sequence length="264" mass="27971">MTDLRTYVDAWRHSAHAVLDLTDDIADHEWMLSTDLPGWDVHDVVAHLAHLEAVLAGQTPDTEVDATASGVLSTYTEAGVQERRGMSPADVVAELRAGVAAREAALVDLPTDPGAPADRTPGAAPWTWEVLLRNRAIDAWCHEQDLRRALGRPGSLDTPGAHVTTRTFAAAMPFVLGKKVAPPAGTSVTWEVRGPVELAVGATIGPDGRAAPDRSDSPDVTLRMGSEDFCILGAGRRRPEAVDVTLEGDEALGARVLAAMAVTI</sequence>
<keyword evidence="4" id="KW-1185">Reference proteome</keyword>
<dbReference type="SUPFAM" id="SSF109854">
    <property type="entry name" value="DinB/YfiT-like putative metalloenzymes"/>
    <property type="match status" value="1"/>
</dbReference>
<dbReference type="Pfam" id="PF07398">
    <property type="entry name" value="MDMPI_C"/>
    <property type="match status" value="1"/>
</dbReference>
<proteinExistence type="predicted"/>
<dbReference type="GO" id="GO:0016853">
    <property type="term" value="F:isomerase activity"/>
    <property type="evidence" value="ECO:0007669"/>
    <property type="project" value="UniProtKB-KW"/>
</dbReference>
<feature type="domain" description="MDMPI C-terminal" evidence="1">
    <location>
        <begin position="169"/>
        <end position="254"/>
    </location>
</feature>
<dbReference type="InterPro" id="IPR024344">
    <property type="entry name" value="MDMPI_metal-binding"/>
</dbReference>
<dbReference type="Pfam" id="PF11716">
    <property type="entry name" value="MDMPI_N"/>
    <property type="match status" value="1"/>
</dbReference>
<organism evidence="3 4">
    <name type="scientific">Aeromicrobium halocynthiae</name>
    <dbReference type="NCBI Taxonomy" id="560557"/>
    <lineage>
        <taxon>Bacteria</taxon>
        <taxon>Bacillati</taxon>
        <taxon>Actinomycetota</taxon>
        <taxon>Actinomycetes</taxon>
        <taxon>Propionibacteriales</taxon>
        <taxon>Nocardioidaceae</taxon>
        <taxon>Aeromicrobium</taxon>
    </lineage>
</organism>
<evidence type="ECO:0000313" key="3">
    <source>
        <dbReference type="EMBL" id="GAA2073217.1"/>
    </source>
</evidence>
<evidence type="ECO:0000313" key="4">
    <source>
        <dbReference type="Proteomes" id="UP001501480"/>
    </source>
</evidence>
<reference evidence="4" key="1">
    <citation type="journal article" date="2019" name="Int. J. Syst. Evol. Microbiol.">
        <title>The Global Catalogue of Microorganisms (GCM) 10K type strain sequencing project: providing services to taxonomists for standard genome sequencing and annotation.</title>
        <authorList>
            <consortium name="The Broad Institute Genomics Platform"/>
            <consortium name="The Broad Institute Genome Sequencing Center for Infectious Disease"/>
            <person name="Wu L."/>
            <person name="Ma J."/>
        </authorList>
    </citation>
    <scope>NUCLEOTIDE SEQUENCE [LARGE SCALE GENOMIC DNA]</scope>
    <source>
        <strain evidence="4">JCM 15749</strain>
    </source>
</reference>
<feature type="domain" description="Mycothiol-dependent maleylpyruvate isomerase metal-binding" evidence="2">
    <location>
        <begin position="11"/>
        <end position="147"/>
    </location>
</feature>